<name>A0A397SHD6_9GLOM</name>
<dbReference type="AlphaFoldDB" id="A0A397SHD6"/>
<dbReference type="Proteomes" id="UP000265703">
    <property type="component" value="Unassembled WGS sequence"/>
</dbReference>
<gene>
    <name evidence="1" type="ORF">C1645_836246</name>
</gene>
<comment type="caution">
    <text evidence="1">The sequence shown here is derived from an EMBL/GenBank/DDBJ whole genome shotgun (WGS) entry which is preliminary data.</text>
</comment>
<dbReference type="EMBL" id="QKYT01000732">
    <property type="protein sequence ID" value="RIA81874.1"/>
    <property type="molecule type" value="Genomic_DNA"/>
</dbReference>
<reference evidence="1 2" key="1">
    <citation type="submission" date="2018-06" db="EMBL/GenBank/DDBJ databases">
        <title>Comparative genomics reveals the genomic features of Rhizophagus irregularis, R. cerebriforme, R. diaphanum and Gigaspora rosea, and their symbiotic lifestyle signature.</title>
        <authorList>
            <person name="Morin E."/>
            <person name="San Clemente H."/>
            <person name="Chen E.C.H."/>
            <person name="De La Providencia I."/>
            <person name="Hainaut M."/>
            <person name="Kuo A."/>
            <person name="Kohler A."/>
            <person name="Murat C."/>
            <person name="Tang N."/>
            <person name="Roy S."/>
            <person name="Loubradou J."/>
            <person name="Henrissat B."/>
            <person name="Grigoriev I.V."/>
            <person name="Corradi N."/>
            <person name="Roux C."/>
            <person name="Martin F.M."/>
        </authorList>
    </citation>
    <scope>NUCLEOTIDE SEQUENCE [LARGE SCALE GENOMIC DNA]</scope>
    <source>
        <strain evidence="1 2">DAOM 227022</strain>
    </source>
</reference>
<organism evidence="1 2">
    <name type="scientific">Glomus cerebriforme</name>
    <dbReference type="NCBI Taxonomy" id="658196"/>
    <lineage>
        <taxon>Eukaryota</taxon>
        <taxon>Fungi</taxon>
        <taxon>Fungi incertae sedis</taxon>
        <taxon>Mucoromycota</taxon>
        <taxon>Glomeromycotina</taxon>
        <taxon>Glomeromycetes</taxon>
        <taxon>Glomerales</taxon>
        <taxon>Glomeraceae</taxon>
        <taxon>Glomus</taxon>
    </lineage>
</organism>
<evidence type="ECO:0000313" key="2">
    <source>
        <dbReference type="Proteomes" id="UP000265703"/>
    </source>
</evidence>
<evidence type="ECO:0000313" key="1">
    <source>
        <dbReference type="EMBL" id="RIA81874.1"/>
    </source>
</evidence>
<proteinExistence type="predicted"/>
<keyword evidence="2" id="KW-1185">Reference proteome</keyword>
<accession>A0A397SHD6</accession>
<sequence length="61" mass="6915">MSKVNNGKFMGIIMANVKLHYSIKAIARTLSIVDPEMFYKNRNGKIFQEESNTPIIISTPN</sequence>
<protein>
    <submittedName>
        <fullName evidence="1">Uncharacterized protein</fullName>
    </submittedName>
</protein>